<dbReference type="SMART" id="SM00044">
    <property type="entry name" value="CYCc"/>
    <property type="match status" value="1"/>
</dbReference>
<dbReference type="AlphaFoldDB" id="A0A7W6RB73"/>
<dbReference type="SUPFAM" id="SSF55073">
    <property type="entry name" value="Nucleotide cyclase"/>
    <property type="match status" value="1"/>
</dbReference>
<sequence length="475" mass="51091">MTQPRRRFGDAILGRRAAERLPERVRATIDAQQRDSEILIGWVQLGVVVLFGTLYLVAPKTGMNTDFMPVPYALSGYLVFTVLRLWLAYLGRLGPVLLGLSVIVDMGLLMMLIWSFHLQYEQAAPFYLKAPTLLYVFIFIALRALRYQTAYVVAAGATAALGWTVLLAYALITELQRGDPMITRDYVAYMTSNTVLVGAEVDKIVSILTVTAILAIALVRGRRLLERAVVDGLTARDLSRFVAPDVARRITQSGQGLKPGDGEVGPATVLFTDIEGFATLSEQVDPATLMSILNAYFDAVNTLAEGHGGAIVQFVGDALLITYSSRTCPDHAMRAVATARDIVATLNDRPFGPAGHRLRTRCGLNTGQVILGAVGSPNRLIFTAHGDEVNLAARLEQLNKSHGTYVLMSEATATAAGLTPDQAPPVGAVTVRGRQAPTQVHTLATAPPDIPGTPMLPQPDRPPATPGLSAPRSNT</sequence>
<feature type="transmembrane region" description="Helical" evidence="2">
    <location>
        <begin position="96"/>
        <end position="114"/>
    </location>
</feature>
<feature type="transmembrane region" description="Helical" evidence="2">
    <location>
        <begin position="38"/>
        <end position="58"/>
    </location>
</feature>
<keyword evidence="2" id="KW-0812">Transmembrane</keyword>
<proteinExistence type="predicted"/>
<evidence type="ECO:0000256" key="2">
    <source>
        <dbReference type="SAM" id="Phobius"/>
    </source>
</evidence>
<keyword evidence="2" id="KW-1133">Transmembrane helix</keyword>
<keyword evidence="4" id="KW-0456">Lyase</keyword>
<feature type="transmembrane region" description="Helical" evidence="2">
    <location>
        <begin position="126"/>
        <end position="145"/>
    </location>
</feature>
<feature type="transmembrane region" description="Helical" evidence="2">
    <location>
        <begin position="152"/>
        <end position="172"/>
    </location>
</feature>
<dbReference type="GO" id="GO:0035556">
    <property type="term" value="P:intracellular signal transduction"/>
    <property type="evidence" value="ECO:0007669"/>
    <property type="project" value="InterPro"/>
</dbReference>
<dbReference type="PANTHER" id="PTHR43081:SF1">
    <property type="entry name" value="ADENYLATE CYCLASE, TERMINAL-DIFFERENTIATION SPECIFIC"/>
    <property type="match status" value="1"/>
</dbReference>
<reference evidence="4 5" key="1">
    <citation type="submission" date="2020-08" db="EMBL/GenBank/DDBJ databases">
        <title>Genome sequencing of Purple Non-Sulfur Bacteria from various extreme environments.</title>
        <authorList>
            <person name="Mayer M."/>
        </authorList>
    </citation>
    <scope>NUCLEOTIDE SEQUENCE [LARGE SCALE GENOMIC DNA]</scope>
    <source>
        <strain evidence="4 5">JA131</strain>
    </source>
</reference>
<evidence type="ECO:0000259" key="3">
    <source>
        <dbReference type="PROSITE" id="PS50125"/>
    </source>
</evidence>
<gene>
    <name evidence="4" type="ORF">GGD89_000326</name>
</gene>
<dbReference type="Proteomes" id="UP000554286">
    <property type="component" value="Unassembled WGS sequence"/>
</dbReference>
<name>A0A7W6RB73_9PROT</name>
<feature type="region of interest" description="Disordered" evidence="1">
    <location>
        <begin position="434"/>
        <end position="475"/>
    </location>
</feature>
<evidence type="ECO:0000256" key="1">
    <source>
        <dbReference type="SAM" id="MobiDB-lite"/>
    </source>
</evidence>
<dbReference type="EMBL" id="JACIGK010000002">
    <property type="protein sequence ID" value="MBB4264719.1"/>
    <property type="molecule type" value="Genomic_DNA"/>
</dbReference>
<comment type="caution">
    <text evidence="4">The sequence shown here is derived from an EMBL/GenBank/DDBJ whole genome shotgun (WGS) entry which is preliminary data.</text>
</comment>
<dbReference type="InterPro" id="IPR050697">
    <property type="entry name" value="Adenylyl/Guanylyl_Cyclase_3/4"/>
</dbReference>
<evidence type="ECO:0000313" key="4">
    <source>
        <dbReference type="EMBL" id="MBB4264719.1"/>
    </source>
</evidence>
<keyword evidence="2" id="KW-0472">Membrane</keyword>
<dbReference type="PANTHER" id="PTHR43081">
    <property type="entry name" value="ADENYLATE CYCLASE, TERMINAL-DIFFERENTIATION SPECIFIC-RELATED"/>
    <property type="match status" value="1"/>
</dbReference>
<dbReference type="GO" id="GO:0009190">
    <property type="term" value="P:cyclic nucleotide biosynthetic process"/>
    <property type="evidence" value="ECO:0007669"/>
    <property type="project" value="InterPro"/>
</dbReference>
<organism evidence="4 5">
    <name type="scientific">Roseospira visakhapatnamensis</name>
    <dbReference type="NCBI Taxonomy" id="390880"/>
    <lineage>
        <taxon>Bacteria</taxon>
        <taxon>Pseudomonadati</taxon>
        <taxon>Pseudomonadota</taxon>
        <taxon>Alphaproteobacteria</taxon>
        <taxon>Rhodospirillales</taxon>
        <taxon>Rhodospirillaceae</taxon>
        <taxon>Roseospira</taxon>
    </lineage>
</organism>
<dbReference type="GO" id="GO:0004016">
    <property type="term" value="F:adenylate cyclase activity"/>
    <property type="evidence" value="ECO:0007669"/>
    <property type="project" value="UniProtKB-EC"/>
</dbReference>
<feature type="transmembrane region" description="Helical" evidence="2">
    <location>
        <begin position="70"/>
        <end position="89"/>
    </location>
</feature>
<feature type="domain" description="Guanylate cyclase" evidence="3">
    <location>
        <begin position="268"/>
        <end position="396"/>
    </location>
</feature>
<accession>A0A7W6RB73</accession>
<keyword evidence="5" id="KW-1185">Reference proteome</keyword>
<dbReference type="EC" id="4.6.1.1" evidence="4"/>
<dbReference type="Pfam" id="PF00211">
    <property type="entry name" value="Guanylate_cyc"/>
    <property type="match status" value="1"/>
</dbReference>
<dbReference type="CDD" id="cd07302">
    <property type="entry name" value="CHD"/>
    <property type="match status" value="1"/>
</dbReference>
<protein>
    <submittedName>
        <fullName evidence="4">Adenylate cyclase</fullName>
        <ecNumber evidence="4">4.6.1.1</ecNumber>
    </submittedName>
</protein>
<dbReference type="Gene3D" id="3.30.70.1230">
    <property type="entry name" value="Nucleotide cyclase"/>
    <property type="match status" value="1"/>
</dbReference>
<dbReference type="InterPro" id="IPR029787">
    <property type="entry name" value="Nucleotide_cyclase"/>
</dbReference>
<evidence type="ECO:0000313" key="5">
    <source>
        <dbReference type="Proteomes" id="UP000554286"/>
    </source>
</evidence>
<feature type="compositionally biased region" description="Pro residues" evidence="1">
    <location>
        <begin position="448"/>
        <end position="465"/>
    </location>
</feature>
<dbReference type="RefSeq" id="WP_184042359.1">
    <property type="nucleotide sequence ID" value="NZ_JACIGK010000002.1"/>
</dbReference>
<dbReference type="PROSITE" id="PS50125">
    <property type="entry name" value="GUANYLATE_CYCLASE_2"/>
    <property type="match status" value="1"/>
</dbReference>
<dbReference type="InterPro" id="IPR001054">
    <property type="entry name" value="A/G_cyclase"/>
</dbReference>